<accession>A0A8J3H3D4</accession>
<evidence type="ECO:0008006" key="3">
    <source>
        <dbReference type="Google" id="ProtNLM"/>
    </source>
</evidence>
<protein>
    <recommendedName>
        <fullName evidence="3">Lipoprotein</fullName>
    </recommendedName>
</protein>
<organism evidence="1 2">
    <name type="scientific">Seohaeicola zhoushanensis</name>
    <dbReference type="NCBI Taxonomy" id="1569283"/>
    <lineage>
        <taxon>Bacteria</taxon>
        <taxon>Pseudomonadati</taxon>
        <taxon>Pseudomonadota</taxon>
        <taxon>Alphaproteobacteria</taxon>
        <taxon>Rhodobacterales</taxon>
        <taxon>Roseobacteraceae</taxon>
        <taxon>Seohaeicola</taxon>
    </lineage>
</organism>
<reference evidence="1" key="1">
    <citation type="journal article" date="2014" name="Int. J. Syst. Evol. Microbiol.">
        <title>Complete genome sequence of Corynebacterium casei LMG S-19264T (=DSM 44701T), isolated from a smear-ripened cheese.</title>
        <authorList>
            <consortium name="US DOE Joint Genome Institute (JGI-PGF)"/>
            <person name="Walter F."/>
            <person name="Albersmeier A."/>
            <person name="Kalinowski J."/>
            <person name="Ruckert C."/>
        </authorList>
    </citation>
    <scope>NUCLEOTIDE SEQUENCE</scope>
    <source>
        <strain evidence="1">KCTC 42650</strain>
    </source>
</reference>
<evidence type="ECO:0000313" key="1">
    <source>
        <dbReference type="EMBL" id="GHF71273.1"/>
    </source>
</evidence>
<sequence length="65" mass="6595">MRFLILALLPISLSGCDVSPNEAAICAGTLAARKAHAAALLVDGGPRSQDTGERLLTGMKAGCAE</sequence>
<dbReference type="EMBL" id="BNCJ01000027">
    <property type="protein sequence ID" value="GHF71273.1"/>
    <property type="molecule type" value="Genomic_DNA"/>
</dbReference>
<name>A0A8J3H3D4_9RHOB</name>
<evidence type="ECO:0000313" key="2">
    <source>
        <dbReference type="Proteomes" id="UP000626220"/>
    </source>
</evidence>
<proteinExistence type="predicted"/>
<reference evidence="1" key="2">
    <citation type="submission" date="2020-09" db="EMBL/GenBank/DDBJ databases">
        <authorList>
            <person name="Sun Q."/>
            <person name="Kim S."/>
        </authorList>
    </citation>
    <scope>NUCLEOTIDE SEQUENCE</scope>
    <source>
        <strain evidence="1">KCTC 42650</strain>
    </source>
</reference>
<dbReference type="AlphaFoldDB" id="A0A8J3H3D4"/>
<comment type="caution">
    <text evidence="1">The sequence shown here is derived from an EMBL/GenBank/DDBJ whole genome shotgun (WGS) entry which is preliminary data.</text>
</comment>
<dbReference type="Proteomes" id="UP000626220">
    <property type="component" value="Unassembled WGS sequence"/>
</dbReference>
<dbReference type="PROSITE" id="PS51257">
    <property type="entry name" value="PROKAR_LIPOPROTEIN"/>
    <property type="match status" value="1"/>
</dbReference>
<gene>
    <name evidence="1" type="ORF">GCM10017056_47740</name>
</gene>
<keyword evidence="2" id="KW-1185">Reference proteome</keyword>